<dbReference type="PANTHER" id="PTHR43297">
    <property type="entry name" value="OLIGOPEPTIDE TRANSPORT ATP-BINDING PROTEIN APPD"/>
    <property type="match status" value="1"/>
</dbReference>
<protein>
    <submittedName>
        <fullName evidence="11">Peptide ABC transporter ATP-binding protein y4tR</fullName>
    </submittedName>
</protein>
<feature type="domain" description="ABC transporter" evidence="10">
    <location>
        <begin position="10"/>
        <end position="261"/>
    </location>
</feature>
<evidence type="ECO:0000313" key="12">
    <source>
        <dbReference type="Proteomes" id="UP001366166"/>
    </source>
</evidence>
<dbReference type="CDD" id="cd03257">
    <property type="entry name" value="ABC_NikE_OppD_transporters"/>
    <property type="match status" value="1"/>
</dbReference>
<evidence type="ECO:0000256" key="3">
    <source>
        <dbReference type="ARBA" id="ARBA00022448"/>
    </source>
</evidence>
<dbReference type="InterPro" id="IPR013563">
    <property type="entry name" value="Oligopep_ABC_C"/>
</dbReference>
<evidence type="ECO:0000256" key="5">
    <source>
        <dbReference type="ARBA" id="ARBA00022519"/>
    </source>
</evidence>
<keyword evidence="4" id="KW-1003">Cell membrane</keyword>
<keyword evidence="6" id="KW-0547">Nucleotide-binding</keyword>
<reference evidence="12" key="1">
    <citation type="journal article" date="2023" name="Arch. Microbiol.">
        <title>Desulfoferula mesophilus gen. nov. sp. nov., a mesophilic sulfate-reducing bacterium isolated from a brackish lake sediment.</title>
        <authorList>
            <person name="Watanabe T."/>
            <person name="Yabe T."/>
            <person name="Tsuji J.M."/>
            <person name="Fukui M."/>
        </authorList>
    </citation>
    <scope>NUCLEOTIDE SEQUENCE [LARGE SCALE GENOMIC DNA]</scope>
    <source>
        <strain evidence="12">12FAK</strain>
    </source>
</reference>
<evidence type="ECO:0000256" key="9">
    <source>
        <dbReference type="ARBA" id="ARBA00023136"/>
    </source>
</evidence>
<organism evidence="11 12">
    <name type="scientific">Desulfoferula mesophila</name>
    <dbReference type="NCBI Taxonomy" id="3058419"/>
    <lineage>
        <taxon>Bacteria</taxon>
        <taxon>Pseudomonadati</taxon>
        <taxon>Thermodesulfobacteriota</taxon>
        <taxon>Desulfarculia</taxon>
        <taxon>Desulfarculales</taxon>
        <taxon>Desulfarculaceae</taxon>
        <taxon>Desulfoferula</taxon>
    </lineage>
</organism>
<dbReference type="Gene3D" id="3.40.50.300">
    <property type="entry name" value="P-loop containing nucleotide triphosphate hydrolases"/>
    <property type="match status" value="1"/>
</dbReference>
<keyword evidence="8" id="KW-1278">Translocase</keyword>
<sequence>MGSAKQEMLLQAKGLRTHFTTHEGSFDAVAGVELGIAPNQAVGLVGETGSGKSVTALSILRLVPEPAGRITEGQVLFQGRDLLSLSDREMRRVRGGAISMVFQKPMSSLNPTFKIGTQMADIICLHQGVDHKEALQRGAALLASVRMSDPERILDRYPHELSGGMRQRVMIAVALSSNPALIIADEPTTALDVTIQKQILELIAQTRREHGFSMLFISHDLRTVYNTCDYIYVMYAGQIVEHGPVDEVFLRPRHPYVEALLSSLPLLAARQEMLNVIPDTVPSLLHPPSGCRFHPRCSYADNICRSRPPEMIEPSPGHWAACWRNQAEVAHA</sequence>
<evidence type="ECO:0000256" key="6">
    <source>
        <dbReference type="ARBA" id="ARBA00022741"/>
    </source>
</evidence>
<dbReference type="AlphaFoldDB" id="A0AAU9EFQ9"/>
<dbReference type="PROSITE" id="PS00211">
    <property type="entry name" value="ABC_TRANSPORTER_1"/>
    <property type="match status" value="1"/>
</dbReference>
<evidence type="ECO:0000256" key="4">
    <source>
        <dbReference type="ARBA" id="ARBA00022475"/>
    </source>
</evidence>
<evidence type="ECO:0000256" key="8">
    <source>
        <dbReference type="ARBA" id="ARBA00022967"/>
    </source>
</evidence>
<dbReference type="InterPro" id="IPR017871">
    <property type="entry name" value="ABC_transporter-like_CS"/>
</dbReference>
<dbReference type="GO" id="GO:0005886">
    <property type="term" value="C:plasma membrane"/>
    <property type="evidence" value="ECO:0007669"/>
    <property type="project" value="UniProtKB-SubCell"/>
</dbReference>
<dbReference type="SMART" id="SM00382">
    <property type="entry name" value="AAA"/>
    <property type="match status" value="1"/>
</dbReference>
<evidence type="ECO:0000259" key="10">
    <source>
        <dbReference type="PROSITE" id="PS50893"/>
    </source>
</evidence>
<dbReference type="KEGG" id="dmp:FAK_30040"/>
<dbReference type="GO" id="GO:0015833">
    <property type="term" value="P:peptide transport"/>
    <property type="evidence" value="ECO:0007669"/>
    <property type="project" value="InterPro"/>
</dbReference>
<comment type="subcellular location">
    <subcellularLocation>
        <location evidence="1">Cell inner membrane</location>
        <topology evidence="1">Peripheral membrane protein</topology>
    </subcellularLocation>
</comment>
<evidence type="ECO:0000256" key="7">
    <source>
        <dbReference type="ARBA" id="ARBA00022840"/>
    </source>
</evidence>
<keyword evidence="5" id="KW-0997">Cell inner membrane</keyword>
<evidence type="ECO:0000256" key="2">
    <source>
        <dbReference type="ARBA" id="ARBA00005417"/>
    </source>
</evidence>
<dbReference type="FunFam" id="3.40.50.300:FF:000016">
    <property type="entry name" value="Oligopeptide ABC transporter ATP-binding component"/>
    <property type="match status" value="1"/>
</dbReference>
<dbReference type="Proteomes" id="UP001366166">
    <property type="component" value="Chromosome"/>
</dbReference>
<gene>
    <name evidence="11" type="ORF">FAK_30040</name>
</gene>
<dbReference type="Pfam" id="PF08352">
    <property type="entry name" value="oligo_HPY"/>
    <property type="match status" value="1"/>
</dbReference>
<dbReference type="InterPro" id="IPR027417">
    <property type="entry name" value="P-loop_NTPase"/>
</dbReference>
<keyword evidence="12" id="KW-1185">Reference proteome</keyword>
<dbReference type="GO" id="GO:0005524">
    <property type="term" value="F:ATP binding"/>
    <property type="evidence" value="ECO:0007669"/>
    <property type="project" value="UniProtKB-KW"/>
</dbReference>
<dbReference type="RefSeq" id="WP_338601081.1">
    <property type="nucleotide sequence ID" value="NZ_AP028679.1"/>
</dbReference>
<dbReference type="SUPFAM" id="SSF52540">
    <property type="entry name" value="P-loop containing nucleoside triphosphate hydrolases"/>
    <property type="match status" value="1"/>
</dbReference>
<keyword evidence="9" id="KW-0472">Membrane</keyword>
<keyword evidence="7 11" id="KW-0067">ATP-binding</keyword>
<evidence type="ECO:0000313" key="11">
    <source>
        <dbReference type="EMBL" id="BEQ15938.1"/>
    </source>
</evidence>
<comment type="similarity">
    <text evidence="2">Belongs to the ABC transporter superfamily.</text>
</comment>
<dbReference type="GO" id="GO:0016887">
    <property type="term" value="F:ATP hydrolysis activity"/>
    <property type="evidence" value="ECO:0007669"/>
    <property type="project" value="InterPro"/>
</dbReference>
<keyword evidence="3" id="KW-0813">Transport</keyword>
<dbReference type="InterPro" id="IPR003439">
    <property type="entry name" value="ABC_transporter-like_ATP-bd"/>
</dbReference>
<dbReference type="EMBL" id="AP028679">
    <property type="protein sequence ID" value="BEQ15938.1"/>
    <property type="molecule type" value="Genomic_DNA"/>
</dbReference>
<dbReference type="NCBIfam" id="TIGR01727">
    <property type="entry name" value="oligo_HPY"/>
    <property type="match status" value="1"/>
</dbReference>
<accession>A0AAU9EFQ9</accession>
<name>A0AAU9EFQ9_9BACT</name>
<evidence type="ECO:0000256" key="1">
    <source>
        <dbReference type="ARBA" id="ARBA00004417"/>
    </source>
</evidence>
<dbReference type="Pfam" id="PF00005">
    <property type="entry name" value="ABC_tran"/>
    <property type="match status" value="1"/>
</dbReference>
<dbReference type="InterPro" id="IPR003593">
    <property type="entry name" value="AAA+_ATPase"/>
</dbReference>
<proteinExistence type="inferred from homology"/>
<dbReference type="PROSITE" id="PS50893">
    <property type="entry name" value="ABC_TRANSPORTER_2"/>
    <property type="match status" value="1"/>
</dbReference>
<dbReference type="PANTHER" id="PTHR43297:SF14">
    <property type="entry name" value="ATPASE AAA-TYPE CORE DOMAIN-CONTAINING PROTEIN"/>
    <property type="match status" value="1"/>
</dbReference>
<dbReference type="InterPro" id="IPR050388">
    <property type="entry name" value="ABC_Ni/Peptide_Import"/>
</dbReference>